<dbReference type="SUPFAM" id="SSF46785">
    <property type="entry name" value="Winged helix' DNA-binding domain"/>
    <property type="match status" value="1"/>
</dbReference>
<evidence type="ECO:0000313" key="7">
    <source>
        <dbReference type="EMBL" id="CAI0558561.1"/>
    </source>
</evidence>
<feature type="active site" description="Proton acceptor" evidence="4">
    <location>
        <position position="265"/>
    </location>
</feature>
<dbReference type="InterPro" id="IPR029063">
    <property type="entry name" value="SAM-dependent_MTases_sf"/>
</dbReference>
<reference evidence="7" key="1">
    <citation type="submission" date="2022-08" db="EMBL/GenBank/DDBJ databases">
        <authorList>
            <person name="Gutierrez-Valencia J."/>
        </authorList>
    </citation>
    <scope>NUCLEOTIDE SEQUENCE</scope>
</reference>
<organism evidence="7 8">
    <name type="scientific">Linum tenue</name>
    <dbReference type="NCBI Taxonomy" id="586396"/>
    <lineage>
        <taxon>Eukaryota</taxon>
        <taxon>Viridiplantae</taxon>
        <taxon>Streptophyta</taxon>
        <taxon>Embryophyta</taxon>
        <taxon>Tracheophyta</taxon>
        <taxon>Spermatophyta</taxon>
        <taxon>Magnoliopsida</taxon>
        <taxon>eudicotyledons</taxon>
        <taxon>Gunneridae</taxon>
        <taxon>Pentapetalae</taxon>
        <taxon>rosids</taxon>
        <taxon>fabids</taxon>
        <taxon>Malpighiales</taxon>
        <taxon>Linaceae</taxon>
        <taxon>Linum</taxon>
    </lineage>
</organism>
<dbReference type="GO" id="GO:0032259">
    <property type="term" value="P:methylation"/>
    <property type="evidence" value="ECO:0007669"/>
    <property type="project" value="UniProtKB-KW"/>
</dbReference>
<evidence type="ECO:0000259" key="6">
    <source>
        <dbReference type="Pfam" id="PF08100"/>
    </source>
</evidence>
<dbReference type="AlphaFoldDB" id="A0AAV0RN90"/>
<evidence type="ECO:0000256" key="4">
    <source>
        <dbReference type="PIRSR" id="PIRSR005739-1"/>
    </source>
</evidence>
<dbReference type="Gene3D" id="1.10.10.10">
    <property type="entry name" value="Winged helix-like DNA-binding domain superfamily/Winged helix DNA-binding domain"/>
    <property type="match status" value="1"/>
</dbReference>
<feature type="domain" description="O-methyltransferase C-terminal" evidence="5">
    <location>
        <begin position="133"/>
        <end position="344"/>
    </location>
</feature>
<keyword evidence="8" id="KW-1185">Reference proteome</keyword>
<dbReference type="Proteomes" id="UP001154282">
    <property type="component" value="Unassembled WGS sequence"/>
</dbReference>
<dbReference type="GO" id="GO:0008171">
    <property type="term" value="F:O-methyltransferase activity"/>
    <property type="evidence" value="ECO:0007669"/>
    <property type="project" value="InterPro"/>
</dbReference>
<dbReference type="PANTHER" id="PTHR11746">
    <property type="entry name" value="O-METHYLTRANSFERASE"/>
    <property type="match status" value="1"/>
</dbReference>
<dbReference type="GO" id="GO:0046983">
    <property type="term" value="F:protein dimerization activity"/>
    <property type="evidence" value="ECO:0007669"/>
    <property type="project" value="InterPro"/>
</dbReference>
<dbReference type="PIRSF" id="PIRSF005739">
    <property type="entry name" value="O-mtase"/>
    <property type="match status" value="1"/>
</dbReference>
<dbReference type="InterPro" id="IPR001077">
    <property type="entry name" value="COMT_C"/>
</dbReference>
<dbReference type="FunFam" id="3.40.50.150:FF:000057">
    <property type="entry name" value="O-methyltransferase ZRP4"/>
    <property type="match status" value="1"/>
</dbReference>
<dbReference type="InterPro" id="IPR016461">
    <property type="entry name" value="COMT-like"/>
</dbReference>
<dbReference type="GO" id="GO:0009717">
    <property type="term" value="P:isoflavonoid biosynthetic process"/>
    <property type="evidence" value="ECO:0007669"/>
    <property type="project" value="UniProtKB-ARBA"/>
</dbReference>
<evidence type="ECO:0000256" key="2">
    <source>
        <dbReference type="ARBA" id="ARBA00022679"/>
    </source>
</evidence>
<sequence>MDPEACESQRSSSTSAELFQAQAHIYSHVSSYMNSMALRSAVELGIADAIQTHGGAITLPQLVSAVKIDPTKSDYLLRLMRILVHSGFFAETGDAYLLTPSSQLLLKNHPNSLSAVVKLIPRLEFVTPCFLMGDWLREHGEKTAFETAHGGTPFWEYSEGNPEFNSLFNEAMANDSGLLENLVVGDCGLVFQGIESLVDVGGGTGTAGRIISETFPGIRCKVLDLPQVIGDGRLADSEGNLEFVAGDMFDHVPSAQAVLLKCVLHDWNNEECVKILKKCKEAISAKAGEGGKVIVIDIVVNEKNDDHELAGMKLRFDMLMMLLLKGKERSEKEWEGLFLEAGFKHYKITPLFGFSSLIEVFP</sequence>
<evidence type="ECO:0000313" key="8">
    <source>
        <dbReference type="Proteomes" id="UP001154282"/>
    </source>
</evidence>
<gene>
    <name evidence="7" type="ORF">LITE_LOCUS48829</name>
</gene>
<keyword evidence="2" id="KW-0808">Transferase</keyword>
<evidence type="ECO:0000256" key="1">
    <source>
        <dbReference type="ARBA" id="ARBA00022603"/>
    </source>
</evidence>
<proteinExistence type="predicted"/>
<dbReference type="EMBL" id="CAMGYJ010000011">
    <property type="protein sequence ID" value="CAI0558561.1"/>
    <property type="molecule type" value="Genomic_DNA"/>
</dbReference>
<dbReference type="GO" id="GO:0008757">
    <property type="term" value="F:S-adenosylmethionine-dependent methyltransferase activity"/>
    <property type="evidence" value="ECO:0007669"/>
    <property type="project" value="UniProtKB-ARBA"/>
</dbReference>
<keyword evidence="3" id="KW-0949">S-adenosyl-L-methionine</keyword>
<dbReference type="FunFam" id="1.10.10.10:FF:000213">
    <property type="entry name" value="Coniferyl alcohol 9-O-methyltransferase"/>
    <property type="match status" value="1"/>
</dbReference>
<keyword evidence="1" id="KW-0489">Methyltransferase</keyword>
<dbReference type="InterPro" id="IPR036390">
    <property type="entry name" value="WH_DNA-bd_sf"/>
</dbReference>
<protein>
    <submittedName>
        <fullName evidence="7">Uncharacterized protein</fullName>
    </submittedName>
</protein>
<dbReference type="InterPro" id="IPR036388">
    <property type="entry name" value="WH-like_DNA-bd_sf"/>
</dbReference>
<dbReference type="Pfam" id="PF00891">
    <property type="entry name" value="Methyltransf_2"/>
    <property type="match status" value="1"/>
</dbReference>
<evidence type="ECO:0000259" key="5">
    <source>
        <dbReference type="Pfam" id="PF00891"/>
    </source>
</evidence>
<dbReference type="SUPFAM" id="SSF53335">
    <property type="entry name" value="S-adenosyl-L-methionine-dependent methyltransferases"/>
    <property type="match status" value="1"/>
</dbReference>
<dbReference type="PROSITE" id="PS51683">
    <property type="entry name" value="SAM_OMT_II"/>
    <property type="match status" value="1"/>
</dbReference>
<dbReference type="InterPro" id="IPR012967">
    <property type="entry name" value="COMT_dimerisation"/>
</dbReference>
<accession>A0AAV0RN90</accession>
<dbReference type="Pfam" id="PF08100">
    <property type="entry name" value="Dimerisation"/>
    <property type="match status" value="1"/>
</dbReference>
<dbReference type="Gene3D" id="3.40.50.150">
    <property type="entry name" value="Vaccinia Virus protein VP39"/>
    <property type="match status" value="1"/>
</dbReference>
<evidence type="ECO:0000256" key="3">
    <source>
        <dbReference type="ARBA" id="ARBA00022691"/>
    </source>
</evidence>
<feature type="domain" description="O-methyltransferase dimerisation" evidence="6">
    <location>
        <begin position="27"/>
        <end position="107"/>
    </location>
</feature>
<comment type="caution">
    <text evidence="7">The sequence shown here is derived from an EMBL/GenBank/DDBJ whole genome shotgun (WGS) entry which is preliminary data.</text>
</comment>
<name>A0AAV0RN90_9ROSI</name>